<protein>
    <submittedName>
        <fullName evidence="2">Uncharacterized protein</fullName>
    </submittedName>
</protein>
<comment type="caution">
    <text evidence="2">The sequence shown here is derived from an EMBL/GenBank/DDBJ whole genome shotgun (WGS) entry which is preliminary data.</text>
</comment>
<dbReference type="EMBL" id="BMAW01076799">
    <property type="protein sequence ID" value="GFU03188.1"/>
    <property type="molecule type" value="Genomic_DNA"/>
</dbReference>
<evidence type="ECO:0000313" key="3">
    <source>
        <dbReference type="Proteomes" id="UP000887013"/>
    </source>
</evidence>
<keyword evidence="1" id="KW-0812">Transmembrane</keyword>
<gene>
    <name evidence="2" type="ORF">NPIL_521391</name>
</gene>
<sequence>MTRISESRRGSLDYISQVIILIQKEIMCYKILLCIITIHLAFLFKVAINE</sequence>
<keyword evidence="3" id="KW-1185">Reference proteome</keyword>
<dbReference type="AlphaFoldDB" id="A0A8X6UC24"/>
<accession>A0A8X6UC24</accession>
<proteinExistence type="predicted"/>
<reference evidence="2" key="1">
    <citation type="submission" date="2020-08" db="EMBL/GenBank/DDBJ databases">
        <title>Multicomponent nature underlies the extraordinary mechanical properties of spider dragline silk.</title>
        <authorList>
            <person name="Kono N."/>
            <person name="Nakamura H."/>
            <person name="Mori M."/>
            <person name="Yoshida Y."/>
            <person name="Ohtoshi R."/>
            <person name="Malay A.D."/>
            <person name="Moran D.A.P."/>
            <person name="Tomita M."/>
            <person name="Numata K."/>
            <person name="Arakawa K."/>
        </authorList>
    </citation>
    <scope>NUCLEOTIDE SEQUENCE</scope>
</reference>
<feature type="transmembrane region" description="Helical" evidence="1">
    <location>
        <begin position="27"/>
        <end position="48"/>
    </location>
</feature>
<feature type="non-terminal residue" evidence="2">
    <location>
        <position position="50"/>
    </location>
</feature>
<name>A0A8X6UC24_NEPPI</name>
<keyword evidence="1" id="KW-0472">Membrane</keyword>
<organism evidence="2 3">
    <name type="scientific">Nephila pilipes</name>
    <name type="common">Giant wood spider</name>
    <name type="synonym">Nephila maculata</name>
    <dbReference type="NCBI Taxonomy" id="299642"/>
    <lineage>
        <taxon>Eukaryota</taxon>
        <taxon>Metazoa</taxon>
        <taxon>Ecdysozoa</taxon>
        <taxon>Arthropoda</taxon>
        <taxon>Chelicerata</taxon>
        <taxon>Arachnida</taxon>
        <taxon>Araneae</taxon>
        <taxon>Araneomorphae</taxon>
        <taxon>Entelegynae</taxon>
        <taxon>Araneoidea</taxon>
        <taxon>Nephilidae</taxon>
        <taxon>Nephila</taxon>
    </lineage>
</organism>
<evidence type="ECO:0000313" key="2">
    <source>
        <dbReference type="EMBL" id="GFU03188.1"/>
    </source>
</evidence>
<dbReference type="Proteomes" id="UP000887013">
    <property type="component" value="Unassembled WGS sequence"/>
</dbReference>
<evidence type="ECO:0000256" key="1">
    <source>
        <dbReference type="SAM" id="Phobius"/>
    </source>
</evidence>
<keyword evidence="1" id="KW-1133">Transmembrane helix</keyword>